<dbReference type="InterPro" id="IPR015943">
    <property type="entry name" value="WD40/YVTN_repeat-like_dom_sf"/>
</dbReference>
<proteinExistence type="predicted"/>
<name>A0ABR9JJ30_9ACTN</name>
<dbReference type="EMBL" id="JADBDZ010000001">
    <property type="protein sequence ID" value="MBE1530554.1"/>
    <property type="molecule type" value="Genomic_DNA"/>
</dbReference>
<dbReference type="SUPFAM" id="SSF50998">
    <property type="entry name" value="Quinoprotein alcohol dehydrogenase-like"/>
    <property type="match status" value="1"/>
</dbReference>
<dbReference type="RefSeq" id="WP_192757544.1">
    <property type="nucleotide sequence ID" value="NZ_JADBDZ010000001.1"/>
</dbReference>
<keyword evidence="3" id="KW-1185">Reference proteome</keyword>
<reference evidence="2 3" key="1">
    <citation type="submission" date="2020-10" db="EMBL/GenBank/DDBJ databases">
        <title>Sequencing the genomes of 1000 actinobacteria strains.</title>
        <authorList>
            <person name="Klenk H.-P."/>
        </authorList>
    </citation>
    <scope>NUCLEOTIDE SEQUENCE [LARGE SCALE GENOMIC DNA]</scope>
    <source>
        <strain evidence="2 3">DSM 46744</strain>
    </source>
</reference>
<dbReference type="Proteomes" id="UP000627838">
    <property type="component" value="Unassembled WGS sequence"/>
</dbReference>
<gene>
    <name evidence="2" type="ORF">H4W34_000387</name>
</gene>
<dbReference type="InterPro" id="IPR011047">
    <property type="entry name" value="Quinoprotein_ADH-like_sf"/>
</dbReference>
<sequence length="776" mass="84184">MNGRRRAERRVRASARPGRRGRRAERRLFAAVDRGDPAARDGVAAIARTPDHRLCEPAKRYVAHWWARTRDDELRRIVLETGALAPGHPARLLTLALLDRLDEWPPEEAVRAPDLLADPDPDVRDRAAAACRTATGPLHEALWRTGPAPGTPLHAALLASAEPPPDGNLDALWRLWLAHPDPDRGDALVRWGRPASDPELTATTVVVLSRDRDVLLAPANRRALLAALDRDDHPIVDIAVDRIAELDAPGLVDELCERALDRPALVPHCLRRGFVPRDPARRAVFHLVTGEVGQYRSLDPDGGLLALAYAAASKAERARIREALPATGDLDLVRVIVGDDRRARLREMPDEEARYLAEQLARRGEWEELWSFVQDVPIALGVELFRLFRPLGEWAPRDDAGRRLFGVFRETPFHEVERALQEIERPRRTVAHRSRTAFDGPVTDVSFSPDGRFLAVAHRTIDVLDVRAGRTVRRHDGLDAPAAVLHLGDGTVVAGDASRLVRCTERDVETLHAGPVVSLARTRGGGFVAALRTGEVLGDGADVLYRTPSDDPPRTVAADLGTGRLAVAGRRLRLYAPESGSKFSYDRGGRVADIAFAAPDLLVCGYDRGEVTVLPLSGGSLLGAPSTRVEGLAGVGALPGTGEPLVVDGRGDLHILGARNLRTIGGRRAPEPASPTCLAVSPRESLAAIGDAGGHVDLLDLADHRAKAPDLAHRPMADMLPRHLAPLDAVAADPALGPEATALLRLVRACLEHRFRFDVELGEATRLPATEHDIGL</sequence>
<organism evidence="2 3">
    <name type="scientific">Actinomadura algeriensis</name>
    <dbReference type="NCBI Taxonomy" id="1679523"/>
    <lineage>
        <taxon>Bacteria</taxon>
        <taxon>Bacillati</taxon>
        <taxon>Actinomycetota</taxon>
        <taxon>Actinomycetes</taxon>
        <taxon>Streptosporangiales</taxon>
        <taxon>Thermomonosporaceae</taxon>
        <taxon>Actinomadura</taxon>
    </lineage>
</organism>
<dbReference type="Gene3D" id="2.130.10.10">
    <property type="entry name" value="YVTN repeat-like/Quinoprotein amine dehydrogenase"/>
    <property type="match status" value="1"/>
</dbReference>
<accession>A0ABR9JJ30</accession>
<protein>
    <recommendedName>
        <fullName evidence="4">WD40 repeat domain-containing protein</fullName>
    </recommendedName>
</protein>
<evidence type="ECO:0000256" key="1">
    <source>
        <dbReference type="SAM" id="MobiDB-lite"/>
    </source>
</evidence>
<evidence type="ECO:0000313" key="2">
    <source>
        <dbReference type="EMBL" id="MBE1530554.1"/>
    </source>
</evidence>
<evidence type="ECO:0008006" key="4">
    <source>
        <dbReference type="Google" id="ProtNLM"/>
    </source>
</evidence>
<feature type="region of interest" description="Disordered" evidence="1">
    <location>
        <begin position="1"/>
        <end position="22"/>
    </location>
</feature>
<comment type="caution">
    <text evidence="2">The sequence shown here is derived from an EMBL/GenBank/DDBJ whole genome shotgun (WGS) entry which is preliminary data.</text>
</comment>
<evidence type="ECO:0000313" key="3">
    <source>
        <dbReference type="Proteomes" id="UP000627838"/>
    </source>
</evidence>